<dbReference type="Proteomes" id="UP001497453">
    <property type="component" value="Chromosome 7"/>
</dbReference>
<evidence type="ECO:0000313" key="3">
    <source>
        <dbReference type="EMBL" id="CAL1712310.1"/>
    </source>
</evidence>
<proteinExistence type="predicted"/>
<dbReference type="InterPro" id="IPR016167">
    <property type="entry name" value="FAD-bd_PCMH_sub1"/>
</dbReference>
<evidence type="ECO:0000256" key="1">
    <source>
        <dbReference type="ARBA" id="ARBA00023002"/>
    </source>
</evidence>
<dbReference type="PANTHER" id="PTHR43762:SF1">
    <property type="entry name" value="D-ARABINONO-1,4-LACTONE OXIDASE"/>
    <property type="match status" value="1"/>
</dbReference>
<protein>
    <recommendedName>
        <fullName evidence="2">FAD-binding PCMH-type domain-containing protein</fullName>
    </recommendedName>
</protein>
<dbReference type="InterPro" id="IPR036318">
    <property type="entry name" value="FAD-bd_PCMH-like_sf"/>
</dbReference>
<organism evidence="3 4">
    <name type="scientific">Somion occarium</name>
    <dbReference type="NCBI Taxonomy" id="3059160"/>
    <lineage>
        <taxon>Eukaryota</taxon>
        <taxon>Fungi</taxon>
        <taxon>Dikarya</taxon>
        <taxon>Basidiomycota</taxon>
        <taxon>Agaricomycotina</taxon>
        <taxon>Agaricomycetes</taxon>
        <taxon>Polyporales</taxon>
        <taxon>Cerrenaceae</taxon>
        <taxon>Somion</taxon>
    </lineage>
</organism>
<keyword evidence="1" id="KW-0560">Oxidoreductase</keyword>
<evidence type="ECO:0000259" key="2">
    <source>
        <dbReference type="PROSITE" id="PS51387"/>
    </source>
</evidence>
<dbReference type="SUPFAM" id="SSF56176">
    <property type="entry name" value="FAD-binding/transporter-associated domain-like"/>
    <property type="match status" value="1"/>
</dbReference>
<evidence type="ECO:0000313" key="4">
    <source>
        <dbReference type="Proteomes" id="UP001497453"/>
    </source>
</evidence>
<gene>
    <name evidence="3" type="ORF">GFSPODELE1_LOCUS8767</name>
</gene>
<dbReference type="PROSITE" id="PS51387">
    <property type="entry name" value="FAD_PCMH"/>
    <property type="match status" value="1"/>
</dbReference>
<accession>A0ABP1DWX7</accession>
<dbReference type="PANTHER" id="PTHR43762">
    <property type="entry name" value="L-GULONOLACTONE OXIDASE"/>
    <property type="match status" value="1"/>
</dbReference>
<sequence length="705" mass="79296">MSSTNDKILHSVLSGDIEVDTARADDALTSDKLKQDIIRLFQDDHHNLPFVKLLAVIDDPDVDYTNPKVQNIFNDIHRLDEKPVKLPTKKFHVHPFYDLLGDEDIIIPDADLDEDEAKTDHIVAHGLFAGLHRIKVKVEALEEKVASVSDATVSQVDENEFSNWGKNVNFDAGSTLIVRSVAGVCKVVQWAAAQDRKVRAAGFRHSWSDIYGGPGDVIIMFLPINTLTQLPYEDPPADWKTELSGIEIVPSVAGRAAPEGRAFCKIMAGTTNDQLRQWCFGNKTWCLDLNVIMVEITFGGSNAPICHGAGFKTDTLSDLVVEVTYVDAKGELQTVNDPTELRAASGCFGLLGIVVSLTLELGTMGVTDMSPVKIPMPLAIPPPKDYPIPGEVQKLIEKLGITEEQLDHARIDFVNRCEGDFYLEWFWFPYQDNCWVNTWSRRPITPDELNLEAYPGDSWLDGVKSQQIQATLAEALVNYTPFRWLSGRHQAFLLGGASLFALPNVTEEKDIIKTFVSEALHFRRGIQNFRCWDTEWEIPLPTIKGQRDYELVQRAWWDGISAMYSRKDAPVRVALEMRLTGGSNVLLAPQRGNAGTVSIEVLTTLITPKDDWQTFMQQIADKWTSYDLKDENGNTLYPRPHWAKQWGGLQIHGKPIERYFREDAYKDAFSEFRKTFGNIVTSRGSSVDETLKMFGTVTMERLIFN</sequence>
<keyword evidence="4" id="KW-1185">Reference proteome</keyword>
<dbReference type="InterPro" id="IPR016169">
    <property type="entry name" value="FAD-bd_PCMH_sub2"/>
</dbReference>
<dbReference type="Gene3D" id="3.30.43.10">
    <property type="entry name" value="Uridine Diphospho-n-acetylenolpyruvylglucosamine Reductase, domain 2"/>
    <property type="match status" value="1"/>
</dbReference>
<dbReference type="EMBL" id="OZ037950">
    <property type="protein sequence ID" value="CAL1712310.1"/>
    <property type="molecule type" value="Genomic_DNA"/>
</dbReference>
<dbReference type="InterPro" id="IPR016166">
    <property type="entry name" value="FAD-bd_PCMH"/>
</dbReference>
<dbReference type="InterPro" id="IPR010031">
    <property type="entry name" value="FAD_lactone_oxidase-like"/>
</dbReference>
<feature type="domain" description="FAD-binding PCMH-type" evidence="2">
    <location>
        <begin position="168"/>
        <end position="364"/>
    </location>
</feature>
<dbReference type="Gene3D" id="3.30.465.10">
    <property type="match status" value="1"/>
</dbReference>
<dbReference type="InterPro" id="IPR007173">
    <property type="entry name" value="ALO_C"/>
</dbReference>
<reference evidence="4" key="1">
    <citation type="submission" date="2024-04" db="EMBL/GenBank/DDBJ databases">
        <authorList>
            <person name="Shaw F."/>
            <person name="Minotto A."/>
        </authorList>
    </citation>
    <scope>NUCLEOTIDE SEQUENCE [LARGE SCALE GENOMIC DNA]</scope>
</reference>
<dbReference type="Pfam" id="PF04030">
    <property type="entry name" value="ALO"/>
    <property type="match status" value="1"/>
</dbReference>
<name>A0ABP1DWX7_9APHY</name>